<feature type="domain" description="Uroporphyrinogen decarboxylase (URO-D)" evidence="1">
    <location>
        <begin position="32"/>
        <end position="332"/>
    </location>
</feature>
<evidence type="ECO:0000313" key="2">
    <source>
        <dbReference type="EMBL" id="RGE59766.1"/>
    </source>
</evidence>
<dbReference type="CDD" id="cd03465">
    <property type="entry name" value="URO-D_like"/>
    <property type="match status" value="1"/>
</dbReference>
<proteinExistence type="predicted"/>
<dbReference type="PANTHER" id="PTHR47099:SF1">
    <property type="entry name" value="METHYLCOBAMIDE:COM METHYLTRANSFERASE MTBA"/>
    <property type="match status" value="1"/>
</dbReference>
<sequence length="340" mass="37331">MSRNMKQWLAQLREMPEKKALPVLSFPAVQLMGISVRELISDSDRQAQGMKLVADRTDAAAAVSLMDLSVEAECFGAPISVSDDEVPTVKSSVVSTPEEVEALAVPEIGAGRTQIYIDAIKKAAKMIEDRPVFAGIIGPYSLAGRLLDVTEIMFYCYDEPEMVQQLLDKVTEFLIAYGQAYKEAGADGIVMAEPLAGLLSPALAEEFSAPYVKRIVEALQTEDFLVIYHNCGNSTIQMIDSILDTGAAAYHFGNAINMAEMMTHIPPDTIAMGNVDPAGQFRNGTPESIREETWAIMEACCKYPNFVISSGCDIPPLSKWENIDAFFEAVQEFYEKKRMA</sequence>
<comment type="caution">
    <text evidence="2">The sequence shown here is derived from an EMBL/GenBank/DDBJ whole genome shotgun (WGS) entry which is preliminary data.</text>
</comment>
<evidence type="ECO:0000259" key="1">
    <source>
        <dbReference type="Pfam" id="PF01208"/>
    </source>
</evidence>
<dbReference type="AlphaFoldDB" id="A0A3E3I3V0"/>
<name>A0A3E3I3V0_9FIRM</name>
<keyword evidence="2" id="KW-0489">Methyltransferase</keyword>
<dbReference type="Proteomes" id="UP000260812">
    <property type="component" value="Unassembled WGS sequence"/>
</dbReference>
<reference evidence="2" key="1">
    <citation type="submission" date="2018-08" db="EMBL/GenBank/DDBJ databases">
        <title>A genome reference for cultivated species of the human gut microbiota.</title>
        <authorList>
            <person name="Zou Y."/>
            <person name="Xue W."/>
            <person name="Luo G."/>
        </authorList>
    </citation>
    <scope>NUCLEOTIDE SEQUENCE [LARGE SCALE GENOMIC DNA]</scope>
    <source>
        <strain evidence="2">TF05-5AC</strain>
    </source>
</reference>
<dbReference type="GO" id="GO:0004853">
    <property type="term" value="F:uroporphyrinogen decarboxylase activity"/>
    <property type="evidence" value="ECO:0007669"/>
    <property type="project" value="InterPro"/>
</dbReference>
<dbReference type="SUPFAM" id="SSF51726">
    <property type="entry name" value="UROD/MetE-like"/>
    <property type="match status" value="1"/>
</dbReference>
<keyword evidence="2" id="KW-0808">Transferase</keyword>
<dbReference type="GO" id="GO:0006779">
    <property type="term" value="P:porphyrin-containing compound biosynthetic process"/>
    <property type="evidence" value="ECO:0007669"/>
    <property type="project" value="InterPro"/>
</dbReference>
<organism evidence="2 3">
    <name type="scientific">Eisenbergiella massiliensis</name>
    <dbReference type="NCBI Taxonomy" id="1720294"/>
    <lineage>
        <taxon>Bacteria</taxon>
        <taxon>Bacillati</taxon>
        <taxon>Bacillota</taxon>
        <taxon>Clostridia</taxon>
        <taxon>Lachnospirales</taxon>
        <taxon>Lachnospiraceae</taxon>
        <taxon>Eisenbergiella</taxon>
    </lineage>
</organism>
<dbReference type="InterPro" id="IPR000257">
    <property type="entry name" value="Uroporphyrinogen_deCOase"/>
</dbReference>
<dbReference type="InterPro" id="IPR038071">
    <property type="entry name" value="UROD/MetE-like_sf"/>
</dbReference>
<dbReference type="PANTHER" id="PTHR47099">
    <property type="entry name" value="METHYLCOBAMIDE:COM METHYLTRANSFERASE MTBA"/>
    <property type="match status" value="1"/>
</dbReference>
<dbReference type="InterPro" id="IPR052024">
    <property type="entry name" value="Methanogen_methyltrans"/>
</dbReference>
<gene>
    <name evidence="2" type="ORF">DXC51_13250</name>
</gene>
<dbReference type="Pfam" id="PF01208">
    <property type="entry name" value="URO-D"/>
    <property type="match status" value="1"/>
</dbReference>
<protein>
    <submittedName>
        <fullName evidence="2">Methyltransferase</fullName>
    </submittedName>
</protein>
<dbReference type="GO" id="GO:0008168">
    <property type="term" value="F:methyltransferase activity"/>
    <property type="evidence" value="ECO:0007669"/>
    <property type="project" value="UniProtKB-KW"/>
</dbReference>
<dbReference type="GO" id="GO:0032259">
    <property type="term" value="P:methylation"/>
    <property type="evidence" value="ECO:0007669"/>
    <property type="project" value="UniProtKB-KW"/>
</dbReference>
<keyword evidence="3" id="KW-1185">Reference proteome</keyword>
<accession>A0A3E3I3V0</accession>
<dbReference type="GeneID" id="97987812"/>
<evidence type="ECO:0000313" key="3">
    <source>
        <dbReference type="Proteomes" id="UP000260812"/>
    </source>
</evidence>
<dbReference type="Gene3D" id="3.20.20.210">
    <property type="match status" value="1"/>
</dbReference>
<dbReference type="RefSeq" id="WP_035321286.1">
    <property type="nucleotide sequence ID" value="NZ_CANNOQ010000042.1"/>
</dbReference>
<dbReference type="EMBL" id="QVLV01000008">
    <property type="protein sequence ID" value="RGE59766.1"/>
    <property type="molecule type" value="Genomic_DNA"/>
</dbReference>